<gene>
    <name evidence="1" type="ORF">HB850_16580</name>
</gene>
<organism evidence="1 2">
    <name type="scientific">Listeria newyorkensis</name>
    <dbReference type="NCBI Taxonomy" id="1497681"/>
    <lineage>
        <taxon>Bacteria</taxon>
        <taxon>Bacillati</taxon>
        <taxon>Bacillota</taxon>
        <taxon>Bacilli</taxon>
        <taxon>Bacillales</taxon>
        <taxon>Listeriaceae</taxon>
        <taxon>Listeria</taxon>
    </lineage>
</organism>
<comment type="caution">
    <text evidence="1">The sequence shown here is derived from an EMBL/GenBank/DDBJ whole genome shotgun (WGS) entry which is preliminary data.</text>
</comment>
<accession>A0A841Z161</accession>
<evidence type="ECO:0000313" key="1">
    <source>
        <dbReference type="EMBL" id="MBC1459355.1"/>
    </source>
</evidence>
<name>A0A841Z161_9LIST</name>
<dbReference type="Proteomes" id="UP000569903">
    <property type="component" value="Unassembled WGS sequence"/>
</dbReference>
<proteinExistence type="predicted"/>
<dbReference type="EMBL" id="JAARQN010000028">
    <property type="protein sequence ID" value="MBC1459355.1"/>
    <property type="molecule type" value="Genomic_DNA"/>
</dbReference>
<dbReference type="InterPro" id="IPR012865">
    <property type="entry name" value="DUF1642"/>
</dbReference>
<evidence type="ECO:0000313" key="2">
    <source>
        <dbReference type="Proteomes" id="UP000569903"/>
    </source>
</evidence>
<dbReference type="RefSeq" id="WP_185390456.1">
    <property type="nucleotide sequence ID" value="NZ_JAARQN010000028.1"/>
</dbReference>
<protein>
    <submittedName>
        <fullName evidence="1">DUF1642 domain-containing protein</fullName>
    </submittedName>
</protein>
<reference evidence="1 2" key="1">
    <citation type="submission" date="2020-03" db="EMBL/GenBank/DDBJ databases">
        <title>Soil Listeria distribution.</title>
        <authorList>
            <person name="Liao J."/>
            <person name="Wiedmann M."/>
        </authorList>
    </citation>
    <scope>NUCLEOTIDE SEQUENCE [LARGE SCALE GENOMIC DNA]</scope>
    <source>
        <strain evidence="1 2">FSL L7-1614</strain>
    </source>
</reference>
<dbReference type="AlphaFoldDB" id="A0A841Z161"/>
<sequence length="189" mass="22004">MTQKFQVGDRVQVIRDNKVEIDTIMTKRYNTYQLDKEPRDCWIDGWQLAPAPALVVVPENVKDEIVPALHCNKTKEDALKHLLSIYHDENYFEREVYLWITNNFAQFISAVLNGYKVEKEPLYEIVIMDDGGDRQLLMDFGEGGIEINYESANEGRWKQRFTKAEISAIETRYNKKYSDFAVPVEEGEG</sequence>
<dbReference type="Pfam" id="PF07852">
    <property type="entry name" value="DUF1642"/>
    <property type="match status" value="1"/>
</dbReference>